<evidence type="ECO:0000313" key="16">
    <source>
        <dbReference type="Proteomes" id="UP001626549"/>
    </source>
</evidence>
<keyword evidence="9 13" id="KW-0961">Cell wall biogenesis/degradation</keyword>
<evidence type="ECO:0000256" key="7">
    <source>
        <dbReference type="ARBA" id="ARBA00022984"/>
    </source>
</evidence>
<evidence type="ECO:0000256" key="8">
    <source>
        <dbReference type="ARBA" id="ARBA00023306"/>
    </source>
</evidence>
<evidence type="ECO:0000256" key="11">
    <source>
        <dbReference type="ARBA" id="ARBA00038367"/>
    </source>
</evidence>
<keyword evidence="6 13" id="KW-0133">Cell shape</keyword>
<dbReference type="GO" id="GO:0008760">
    <property type="term" value="F:UDP-N-acetylglucosamine 1-carboxyvinyltransferase activity"/>
    <property type="evidence" value="ECO:0007669"/>
    <property type="project" value="UniProtKB-EC"/>
</dbReference>
<feature type="active site" description="Proton donor" evidence="13">
    <location>
        <position position="117"/>
    </location>
</feature>
<keyword evidence="5 13" id="KW-0808">Transferase</keyword>
<proteinExistence type="inferred from homology"/>
<dbReference type="InterPro" id="IPR036968">
    <property type="entry name" value="Enolpyruvate_Tfrase_sf"/>
</dbReference>
<dbReference type="HAMAP" id="MF_00111">
    <property type="entry name" value="MurA"/>
    <property type="match status" value="1"/>
</dbReference>
<comment type="pathway">
    <text evidence="2 13">Cell wall biogenesis; peptidoglycan biosynthesis.</text>
</comment>
<dbReference type="InterPro" id="IPR005750">
    <property type="entry name" value="UDP_GlcNAc_COvinyl_MurA"/>
</dbReference>
<evidence type="ECO:0000256" key="1">
    <source>
        <dbReference type="ARBA" id="ARBA00004496"/>
    </source>
</evidence>
<dbReference type="Pfam" id="PF00275">
    <property type="entry name" value="EPSP_synthase"/>
    <property type="match status" value="1"/>
</dbReference>
<protein>
    <recommendedName>
        <fullName evidence="13">UDP-N-acetylglucosamine 1-carboxyvinyltransferase</fullName>
        <ecNumber evidence="13">2.5.1.7</ecNumber>
    </recommendedName>
    <alternativeName>
        <fullName evidence="13">Enoylpyruvate transferase</fullName>
    </alternativeName>
    <alternativeName>
        <fullName evidence="13">UDP-N-acetylglucosamine enolpyruvyl transferase</fullName>
        <shortName evidence="13">EPT</shortName>
    </alternativeName>
</protein>
<evidence type="ECO:0000256" key="6">
    <source>
        <dbReference type="ARBA" id="ARBA00022960"/>
    </source>
</evidence>
<feature type="domain" description="Enolpyruvate transferase" evidence="14">
    <location>
        <begin position="7"/>
        <end position="408"/>
    </location>
</feature>
<feature type="binding site" evidence="13">
    <location>
        <position position="329"/>
    </location>
    <ligand>
        <name>UDP-N-acetyl-alpha-D-glucosamine</name>
        <dbReference type="ChEBI" id="CHEBI:57705"/>
    </ligand>
</feature>
<dbReference type="Gene3D" id="3.65.10.10">
    <property type="entry name" value="Enolpyruvate transferase domain"/>
    <property type="match status" value="2"/>
</dbReference>
<dbReference type="InterPro" id="IPR050068">
    <property type="entry name" value="MurA_subfamily"/>
</dbReference>
<evidence type="ECO:0000259" key="14">
    <source>
        <dbReference type="Pfam" id="PF00275"/>
    </source>
</evidence>
<feature type="modified residue" description="2-(S-cysteinyl)pyruvic acid O-phosphothioketal" evidence="13">
    <location>
        <position position="117"/>
    </location>
</feature>
<name>A0ABZ0IFP5_9GAMM</name>
<gene>
    <name evidence="13 15" type="primary">murA</name>
    <name evidence="15" type="ORF">R0137_07195</name>
</gene>
<comment type="subcellular location">
    <subcellularLocation>
        <location evidence="1 13">Cytoplasm</location>
    </subcellularLocation>
</comment>
<keyword evidence="7 13" id="KW-0573">Peptidoglycan synthesis</keyword>
<keyword evidence="4 13" id="KW-0132">Cell division</keyword>
<comment type="similarity">
    <text evidence="11 13">Belongs to the EPSP synthase family. MurA subfamily.</text>
</comment>
<reference evidence="15 16" key="1">
    <citation type="submission" date="2023-10" db="EMBL/GenBank/DDBJ databases">
        <title>Two novel species belonging to the OM43/NOR5 clade.</title>
        <authorList>
            <person name="Park M."/>
        </authorList>
    </citation>
    <scope>NUCLEOTIDE SEQUENCE [LARGE SCALE GENOMIC DNA]</scope>
    <source>
        <strain evidence="15 16">IMCC45268</strain>
    </source>
</reference>
<dbReference type="InterPro" id="IPR013792">
    <property type="entry name" value="RNA3'P_cycl/enolpyr_Trfase_a/b"/>
</dbReference>
<evidence type="ECO:0000256" key="2">
    <source>
        <dbReference type="ARBA" id="ARBA00004752"/>
    </source>
</evidence>
<dbReference type="PANTHER" id="PTHR43783:SF1">
    <property type="entry name" value="UDP-N-ACETYLGLUCOSAMINE 1-CARBOXYVINYLTRANSFERASE"/>
    <property type="match status" value="1"/>
</dbReference>
<evidence type="ECO:0000256" key="10">
    <source>
        <dbReference type="ARBA" id="ARBA00023317"/>
    </source>
</evidence>
<dbReference type="Proteomes" id="UP001626549">
    <property type="component" value="Chromosome"/>
</dbReference>
<dbReference type="RefSeq" id="WP_407329686.1">
    <property type="nucleotide sequence ID" value="NZ_CP136865.1"/>
</dbReference>
<evidence type="ECO:0000256" key="13">
    <source>
        <dbReference type="HAMAP-Rule" id="MF_00111"/>
    </source>
</evidence>
<dbReference type="CDD" id="cd01555">
    <property type="entry name" value="UdpNAET"/>
    <property type="match status" value="1"/>
</dbReference>
<dbReference type="EMBL" id="CP136865">
    <property type="protein sequence ID" value="WOJ98347.1"/>
    <property type="molecule type" value="Genomic_DNA"/>
</dbReference>
<dbReference type="EC" id="2.5.1.7" evidence="13"/>
<feature type="binding site" evidence="13">
    <location>
        <position position="307"/>
    </location>
    <ligand>
        <name>UDP-N-acetyl-alpha-D-glucosamine</name>
        <dbReference type="ChEBI" id="CHEBI:57705"/>
    </ligand>
</feature>
<dbReference type="NCBIfam" id="NF006873">
    <property type="entry name" value="PRK09369.1"/>
    <property type="match status" value="1"/>
</dbReference>
<keyword evidence="16" id="KW-1185">Reference proteome</keyword>
<comment type="catalytic activity">
    <reaction evidence="12 13">
        <text>phosphoenolpyruvate + UDP-N-acetyl-alpha-D-glucosamine = UDP-N-acetyl-3-O-(1-carboxyvinyl)-alpha-D-glucosamine + phosphate</text>
        <dbReference type="Rhea" id="RHEA:18681"/>
        <dbReference type="ChEBI" id="CHEBI:43474"/>
        <dbReference type="ChEBI" id="CHEBI:57705"/>
        <dbReference type="ChEBI" id="CHEBI:58702"/>
        <dbReference type="ChEBI" id="CHEBI:68483"/>
        <dbReference type="EC" id="2.5.1.7"/>
    </reaction>
</comment>
<keyword evidence="3 13" id="KW-0963">Cytoplasm</keyword>
<dbReference type="PANTHER" id="PTHR43783">
    <property type="entry name" value="UDP-N-ACETYLGLUCOSAMINE 1-CARBOXYVINYLTRANSFERASE"/>
    <property type="match status" value="1"/>
</dbReference>
<comment type="function">
    <text evidence="13">Cell wall formation. Adds enolpyruvyl to UDP-N-acetylglucosamine.</text>
</comment>
<evidence type="ECO:0000256" key="4">
    <source>
        <dbReference type="ARBA" id="ARBA00022618"/>
    </source>
</evidence>
<evidence type="ECO:0000313" key="15">
    <source>
        <dbReference type="EMBL" id="WOJ98347.1"/>
    </source>
</evidence>
<organism evidence="15 16">
    <name type="scientific">Congregibacter brevis</name>
    <dbReference type="NCBI Taxonomy" id="3081201"/>
    <lineage>
        <taxon>Bacteria</taxon>
        <taxon>Pseudomonadati</taxon>
        <taxon>Pseudomonadota</taxon>
        <taxon>Gammaproteobacteria</taxon>
        <taxon>Cellvibrionales</taxon>
        <taxon>Halieaceae</taxon>
        <taxon>Congregibacter</taxon>
    </lineage>
</organism>
<evidence type="ECO:0000256" key="5">
    <source>
        <dbReference type="ARBA" id="ARBA00022679"/>
    </source>
</evidence>
<feature type="binding site" evidence="13">
    <location>
        <position position="93"/>
    </location>
    <ligand>
        <name>UDP-N-acetyl-alpha-D-glucosamine</name>
        <dbReference type="ChEBI" id="CHEBI:57705"/>
    </ligand>
</feature>
<accession>A0ABZ0IFP5</accession>
<evidence type="ECO:0000256" key="3">
    <source>
        <dbReference type="ARBA" id="ARBA00022490"/>
    </source>
</evidence>
<sequence>MDKLLIKGGARLEGELRISGAKNAALPILAATLLSDELVTIGNLPHLHDITTMIELLGCMGVGLTIDEKMSIEVDASTLSDCSAPYELVKTMRASILVLGPMVARFGKARVSFPGGCAIGSRPVDLHLRGLEAMGATIDVEGGYINASVEGRLRGAHIVMETVTVGGTENLMMAATLAEGQTVLENAAREPEVVDLAKCLIAMGARITGHGTDRMVIDGVEKLHGCHFDVMPDRIEAGTYLVAAAATGGKLHLREARAEHLEVVLQKLEEAGADISCGEDWITLDMHGLRPKAVSIRTAPYPGFPTDMQAQFTAMNAIADGTATVTETVFENRLIQTHEMNRMGAKITIEGNTAIIVGQASIAGAPVMATDLRASASLVIAGMVATGETLIDRIYHIDRGYECIEEKLQALGADIRRLVD</sequence>
<evidence type="ECO:0000256" key="9">
    <source>
        <dbReference type="ARBA" id="ARBA00023316"/>
    </source>
</evidence>
<feature type="binding site" evidence="13">
    <location>
        <begin position="122"/>
        <end position="126"/>
    </location>
    <ligand>
        <name>UDP-N-acetyl-alpha-D-glucosamine</name>
        <dbReference type="ChEBI" id="CHEBI:57705"/>
    </ligand>
</feature>
<dbReference type="SUPFAM" id="SSF55205">
    <property type="entry name" value="EPT/RTPC-like"/>
    <property type="match status" value="1"/>
</dbReference>
<keyword evidence="8 13" id="KW-0131">Cell cycle</keyword>
<dbReference type="NCBIfam" id="TIGR01072">
    <property type="entry name" value="murA"/>
    <property type="match status" value="1"/>
</dbReference>
<keyword evidence="10 13" id="KW-0670">Pyruvate</keyword>
<feature type="binding site" evidence="13">
    <location>
        <begin position="22"/>
        <end position="23"/>
    </location>
    <ligand>
        <name>phosphoenolpyruvate</name>
        <dbReference type="ChEBI" id="CHEBI:58702"/>
    </ligand>
</feature>
<comment type="caution">
    <text evidence="13">Lacks conserved residue(s) required for the propagation of feature annotation.</text>
</comment>
<dbReference type="InterPro" id="IPR001986">
    <property type="entry name" value="Enolpyruvate_Tfrase_dom"/>
</dbReference>
<evidence type="ECO:0000256" key="12">
    <source>
        <dbReference type="ARBA" id="ARBA00047527"/>
    </source>
</evidence>